<comment type="caution">
    <text evidence="2">The sequence shown here is derived from an EMBL/GenBank/DDBJ whole genome shotgun (WGS) entry which is preliminary data.</text>
</comment>
<evidence type="ECO:0000313" key="2">
    <source>
        <dbReference type="EMBL" id="MBX7490328.1"/>
    </source>
</evidence>
<dbReference type="Gene3D" id="3.40.50.300">
    <property type="entry name" value="P-loop containing nucleotide triphosphate hydrolases"/>
    <property type="match status" value="1"/>
</dbReference>
<organism evidence="2 3">
    <name type="scientific">Helicobacter turcicus</name>
    <dbReference type="NCBI Taxonomy" id="2867412"/>
    <lineage>
        <taxon>Bacteria</taxon>
        <taxon>Pseudomonadati</taxon>
        <taxon>Campylobacterota</taxon>
        <taxon>Epsilonproteobacteria</taxon>
        <taxon>Campylobacterales</taxon>
        <taxon>Helicobacteraceae</taxon>
        <taxon>Helicobacter</taxon>
    </lineage>
</organism>
<dbReference type="NCBIfam" id="TIGR00176">
    <property type="entry name" value="mobB"/>
    <property type="match status" value="1"/>
</dbReference>
<dbReference type="InterPro" id="IPR004435">
    <property type="entry name" value="MobB_dom"/>
</dbReference>
<dbReference type="InterPro" id="IPR052539">
    <property type="entry name" value="MGD_biosynthesis_adapter"/>
</dbReference>
<evidence type="ECO:0000313" key="3">
    <source>
        <dbReference type="Proteomes" id="UP000700059"/>
    </source>
</evidence>
<dbReference type="PANTHER" id="PTHR40072">
    <property type="entry name" value="MOLYBDOPTERIN-GUANINE DINUCLEOTIDE BIOSYNTHESIS ADAPTER PROTEIN-RELATED"/>
    <property type="match status" value="1"/>
</dbReference>
<evidence type="ECO:0000259" key="1">
    <source>
        <dbReference type="Pfam" id="PF03205"/>
    </source>
</evidence>
<name>A0ABS7JLS0_9HELI</name>
<proteinExistence type="predicted"/>
<dbReference type="PANTHER" id="PTHR40072:SF1">
    <property type="entry name" value="MOLYBDOPTERIN-GUANINE DINUCLEOTIDE BIOSYNTHESIS ADAPTER PROTEIN"/>
    <property type="match status" value="1"/>
</dbReference>
<dbReference type="RefSeq" id="WP_221531502.1">
    <property type="nucleotide sequence ID" value="NZ_JAIGYP010000002.1"/>
</dbReference>
<protein>
    <submittedName>
        <fullName evidence="2">Molybdopterin-guanine dinucleotide biosynthesis protein B</fullName>
    </submittedName>
</protein>
<reference evidence="2 3" key="1">
    <citation type="submission" date="2021-08" db="EMBL/GenBank/DDBJ databases">
        <title>Helicobacter spp. isolated from feces of Anatolian Ground Squirrel (Spermophilus xanthoprymnus) in Turkey.</title>
        <authorList>
            <person name="Aydin F."/>
            <person name="Abay S."/>
            <person name="Kayman T."/>
            <person name="Karakaya E."/>
            <person name="Saticioglu I.B."/>
        </authorList>
    </citation>
    <scope>NUCLEOTIDE SEQUENCE [LARGE SCALE GENOMIC DNA]</scope>
    <source>
        <strain evidence="2 3">Faydin-H70</strain>
    </source>
</reference>
<dbReference type="InterPro" id="IPR027417">
    <property type="entry name" value="P-loop_NTPase"/>
</dbReference>
<accession>A0ABS7JLS0</accession>
<dbReference type="EMBL" id="JAIGYQ010000002">
    <property type="protein sequence ID" value="MBX7490328.1"/>
    <property type="molecule type" value="Genomic_DNA"/>
</dbReference>
<feature type="domain" description="Molybdopterin-guanine dinucleotide biosynthesis protein B (MobB)" evidence="1">
    <location>
        <begin position="4"/>
        <end position="118"/>
    </location>
</feature>
<gene>
    <name evidence="2" type="primary">mobB</name>
    <name evidence="2" type="ORF">K4G57_02390</name>
</gene>
<sequence length="161" mass="18207">MKAVAFTGNSNSGKTTLIEKLSLLLTTQAKRVAIIKHDPKDKAKLDMQGKDSARFFESGADVAILGNTQTTLRFHKALSIEFLKMQFNTYDYLFVEGLKELALPRICVARNSFDERFLPFIQAVAMDSSIPKESLKPYPLKILDLNNPIEILKWIDTNIKE</sequence>
<keyword evidence="3" id="KW-1185">Reference proteome</keyword>
<dbReference type="Proteomes" id="UP000700059">
    <property type="component" value="Unassembled WGS sequence"/>
</dbReference>
<dbReference type="Pfam" id="PF03205">
    <property type="entry name" value="MobB"/>
    <property type="match status" value="1"/>
</dbReference>
<dbReference type="SUPFAM" id="SSF52540">
    <property type="entry name" value="P-loop containing nucleoside triphosphate hydrolases"/>
    <property type="match status" value="1"/>
</dbReference>